<keyword evidence="1" id="KW-0560">Oxidoreductase</keyword>
<feature type="domain" description="Flavin reductase like" evidence="2">
    <location>
        <begin position="6"/>
        <end position="151"/>
    </location>
</feature>
<keyword evidence="4" id="KW-1185">Reference proteome</keyword>
<reference evidence="3 4" key="1">
    <citation type="journal article" date="2015" name="Genome Announc.">
        <title>Draft Genome Sequence of Filamentous Marine Cyanobacterium Lyngbya confervoides Strain BDU141951.</title>
        <authorList>
            <person name="Chandrababunaidu M.M."/>
            <person name="Sen D."/>
            <person name="Tripathy S."/>
        </authorList>
    </citation>
    <scope>NUCLEOTIDE SEQUENCE [LARGE SCALE GENOMIC DNA]</scope>
    <source>
        <strain evidence="3 4">BDU141951</strain>
    </source>
</reference>
<protein>
    <submittedName>
        <fullName evidence="3">Flavin reductase family protein</fullName>
    </submittedName>
</protein>
<dbReference type="InterPro" id="IPR012349">
    <property type="entry name" value="Split_barrel_FMN-bd"/>
</dbReference>
<accession>A0ABD4SYS1</accession>
<name>A0ABD4SYS1_9CYAN</name>
<dbReference type="InterPro" id="IPR050268">
    <property type="entry name" value="NADH-dep_flavin_reductase"/>
</dbReference>
<sequence length="179" mass="19829">MTSGSIFQLTNPEIYVVTTAQGDQLAGQVATWVSLASLVPDQPRVALVLSPCTHTSSLLRGRGSFVLQMLAADQAPLLERFGLYSGYHRPKFADLEITHSDQGLPILPGTCGWAVCEVVEHVDLGDRVVWIANVSQQVCYPDRLPLRRAEALAQLPDSVRQQLLAQRQADIERDRQLRR</sequence>
<dbReference type="PANTHER" id="PTHR30466:SF1">
    <property type="entry name" value="FMN REDUCTASE (NADH) RUTF"/>
    <property type="match status" value="1"/>
</dbReference>
<organism evidence="3 4">
    <name type="scientific">Lyngbya confervoides BDU141951</name>
    <dbReference type="NCBI Taxonomy" id="1574623"/>
    <lineage>
        <taxon>Bacteria</taxon>
        <taxon>Bacillati</taxon>
        <taxon>Cyanobacteriota</taxon>
        <taxon>Cyanophyceae</taxon>
        <taxon>Oscillatoriophycideae</taxon>
        <taxon>Oscillatoriales</taxon>
        <taxon>Microcoleaceae</taxon>
        <taxon>Lyngbya</taxon>
    </lineage>
</organism>
<dbReference type="AlphaFoldDB" id="A0ABD4SYS1"/>
<dbReference type="Pfam" id="PF01613">
    <property type="entry name" value="Flavin_Reduct"/>
    <property type="match status" value="1"/>
</dbReference>
<evidence type="ECO:0000256" key="1">
    <source>
        <dbReference type="ARBA" id="ARBA00023002"/>
    </source>
</evidence>
<evidence type="ECO:0000259" key="2">
    <source>
        <dbReference type="SMART" id="SM00903"/>
    </source>
</evidence>
<gene>
    <name evidence="3" type="ORF">QQ91_0000430</name>
</gene>
<dbReference type="EMBL" id="JTHE03000004">
    <property type="protein sequence ID" value="MCM1981300.1"/>
    <property type="molecule type" value="Genomic_DNA"/>
</dbReference>
<dbReference type="Proteomes" id="UP000031561">
    <property type="component" value="Unassembled WGS sequence"/>
</dbReference>
<dbReference type="Gene3D" id="2.30.110.10">
    <property type="entry name" value="Electron Transport, Fmn-binding Protein, Chain A"/>
    <property type="match status" value="1"/>
</dbReference>
<dbReference type="RefSeq" id="WP_166278584.1">
    <property type="nucleotide sequence ID" value="NZ_JTHE03000004.1"/>
</dbReference>
<dbReference type="SMART" id="SM00903">
    <property type="entry name" value="Flavin_Reduct"/>
    <property type="match status" value="1"/>
</dbReference>
<dbReference type="InterPro" id="IPR002563">
    <property type="entry name" value="Flavin_Rdtase-like_dom"/>
</dbReference>
<evidence type="ECO:0000313" key="3">
    <source>
        <dbReference type="EMBL" id="MCM1981300.1"/>
    </source>
</evidence>
<dbReference type="PANTHER" id="PTHR30466">
    <property type="entry name" value="FLAVIN REDUCTASE"/>
    <property type="match status" value="1"/>
</dbReference>
<proteinExistence type="predicted"/>
<comment type="caution">
    <text evidence="3">The sequence shown here is derived from an EMBL/GenBank/DDBJ whole genome shotgun (WGS) entry which is preliminary data.</text>
</comment>
<dbReference type="GO" id="GO:0016646">
    <property type="term" value="F:oxidoreductase activity, acting on the CH-NH group of donors, NAD or NADP as acceptor"/>
    <property type="evidence" value="ECO:0007669"/>
    <property type="project" value="UniProtKB-ARBA"/>
</dbReference>
<dbReference type="SUPFAM" id="SSF50475">
    <property type="entry name" value="FMN-binding split barrel"/>
    <property type="match status" value="1"/>
</dbReference>
<evidence type="ECO:0000313" key="4">
    <source>
        <dbReference type="Proteomes" id="UP000031561"/>
    </source>
</evidence>